<dbReference type="EMBL" id="GBEZ01021283">
    <property type="protein sequence ID" value="JAC65454.1"/>
    <property type="molecule type" value="Transcribed_RNA"/>
</dbReference>
<evidence type="ECO:0000256" key="8">
    <source>
        <dbReference type="ARBA" id="ARBA00023034"/>
    </source>
</evidence>
<evidence type="ECO:0000256" key="2">
    <source>
        <dbReference type="ARBA" id="ARBA00006003"/>
    </source>
</evidence>
<keyword evidence="3 14" id="KW-0328">Glycosyltransferase</keyword>
<keyword evidence="6" id="KW-0735">Signal-anchor</keyword>
<evidence type="ECO:0000256" key="6">
    <source>
        <dbReference type="ARBA" id="ARBA00022968"/>
    </source>
</evidence>
<protein>
    <submittedName>
        <fullName evidence="14">N-acetyllactosaminide alpha-2,3-sialyltransferase (Sialyltransferase 6)</fullName>
    </submittedName>
</protein>
<evidence type="ECO:0000256" key="5">
    <source>
        <dbReference type="ARBA" id="ARBA00022692"/>
    </source>
</evidence>
<dbReference type="Pfam" id="PF00777">
    <property type="entry name" value="Glyco_transf_29"/>
    <property type="match status" value="2"/>
</dbReference>
<proteinExistence type="inferred from homology"/>
<dbReference type="PANTHER" id="PTHR11987">
    <property type="entry name" value="ALPHA-2,8-SIALYLTRANSFERASE"/>
    <property type="match status" value="1"/>
</dbReference>
<evidence type="ECO:0000256" key="10">
    <source>
        <dbReference type="ARBA" id="ARBA00023180"/>
    </source>
</evidence>
<dbReference type="PANTHER" id="PTHR11987:SF36">
    <property type="entry name" value="SIA-ALPHA-2,3-GAL-BETA-1,4-GLCNAC-R:ALPHA 2,8-SIALYLTRANSFERASE"/>
    <property type="match status" value="1"/>
</dbReference>
<evidence type="ECO:0000256" key="7">
    <source>
        <dbReference type="ARBA" id="ARBA00022989"/>
    </source>
</evidence>
<dbReference type="InterPro" id="IPR038578">
    <property type="entry name" value="GT29-like_sf"/>
</dbReference>
<dbReference type="Gene3D" id="3.90.1480.20">
    <property type="entry name" value="Glycosyl transferase family 29"/>
    <property type="match status" value="1"/>
</dbReference>
<gene>
    <name evidence="14" type="primary">SIAT6</name>
    <name evidence="14" type="ORF">TSPGSL018_16007</name>
</gene>
<dbReference type="PROSITE" id="PS51257">
    <property type="entry name" value="PROKAR_LIPOPROTEIN"/>
    <property type="match status" value="1"/>
</dbReference>
<keyword evidence="4 14" id="KW-0808">Transferase</keyword>
<dbReference type="InterPro" id="IPR050943">
    <property type="entry name" value="Glycosyltr_29_Sialyltrsf"/>
</dbReference>
<dbReference type="GO" id="GO:0000139">
    <property type="term" value="C:Golgi membrane"/>
    <property type="evidence" value="ECO:0007669"/>
    <property type="project" value="UniProtKB-SubCell"/>
</dbReference>
<dbReference type="PROSITE" id="PS00022">
    <property type="entry name" value="EGF_1"/>
    <property type="match status" value="1"/>
</dbReference>
<comment type="similarity">
    <text evidence="2">Belongs to the glycosyltransferase 29 family.</text>
</comment>
<evidence type="ECO:0000256" key="1">
    <source>
        <dbReference type="ARBA" id="ARBA00004323"/>
    </source>
</evidence>
<dbReference type="AlphaFoldDB" id="A0A061R3W1"/>
<evidence type="ECO:0000313" key="14">
    <source>
        <dbReference type="EMBL" id="JAC65454.1"/>
    </source>
</evidence>
<evidence type="ECO:0000259" key="13">
    <source>
        <dbReference type="PROSITE" id="PS00022"/>
    </source>
</evidence>
<evidence type="ECO:0000256" key="4">
    <source>
        <dbReference type="ARBA" id="ARBA00022679"/>
    </source>
</evidence>
<dbReference type="GO" id="GO:0008373">
    <property type="term" value="F:sialyltransferase activity"/>
    <property type="evidence" value="ECO:0007669"/>
    <property type="project" value="InterPro"/>
</dbReference>
<feature type="domain" description="EGF-like" evidence="13">
    <location>
        <begin position="204"/>
        <end position="215"/>
    </location>
</feature>
<sequence>MRYNVRSQRTLGRRPWYRQLKPEYILILLVGYGCCMILLHNIPSLESNQIPRQPTRRAAAGQIQRAAVPEDLSREASGHRASSASQRRHRPSRGATAPRADSGGSSDAPDAEDDSLEKMLQPLAEHLPEPLRVRSTRLLPDEQPEDPPKRPFFWWFRYRQATGGFLLGRDKPSGPEDMRPLADTGDCGGPAGCSGHGVCRGGSCVCASAYEGKDCSAPRRRDNALPSLGFNGSFILSRDKLRKERGLRFRTDPMDEPPPTKPYIRVPVSREVWEAQPDDDRIAPLFFKTCAVVGSSGILRLFDHGKQIDKSDLIIRFNRAPTKGFERHVGSRTSLRIASPMNVGWREGNESTLLPMPTKSYLYLQVVLHRRHPGSKLFLIDSEFNDYASTFLPSLPSTGFLGVLLALQRCAEVNLYGFHTSTSFGIPYHYYNNEVPRRKLAYAHDLREEASKMRALARRGLVRLADPCAAGCENVSGIKCTNCPAGSTCTCEDRYPLPVALPGFCRLRGVYSCFFACPGGPKQCPGGLRATRCSKNMTGSTLRCATADDVALMAARIAAVSLSSPPPAAATPAGAEG</sequence>
<keyword evidence="10" id="KW-0325">Glycoprotein</keyword>
<dbReference type="Pfam" id="PF23106">
    <property type="entry name" value="EGF_Teneurin"/>
    <property type="match status" value="1"/>
</dbReference>
<reference evidence="14" key="1">
    <citation type="submission" date="2014-05" db="EMBL/GenBank/DDBJ databases">
        <title>The transcriptome of the halophilic microalga Tetraselmis sp. GSL018 isolated from the Great Salt Lake, Utah.</title>
        <authorList>
            <person name="Jinkerson R.E."/>
            <person name="D'Adamo S."/>
            <person name="Posewitz M.C."/>
        </authorList>
    </citation>
    <scope>NUCLEOTIDE SEQUENCE</scope>
    <source>
        <strain evidence="14">GSL018</strain>
    </source>
</reference>
<dbReference type="InterPro" id="IPR000742">
    <property type="entry name" value="EGF"/>
</dbReference>
<evidence type="ECO:0000256" key="3">
    <source>
        <dbReference type="ARBA" id="ARBA00022676"/>
    </source>
</evidence>
<evidence type="ECO:0000256" key="11">
    <source>
        <dbReference type="SAM" id="MobiDB-lite"/>
    </source>
</evidence>
<evidence type="ECO:0000256" key="12">
    <source>
        <dbReference type="SAM" id="Phobius"/>
    </source>
</evidence>
<feature type="region of interest" description="Disordered" evidence="11">
    <location>
        <begin position="53"/>
        <end position="146"/>
    </location>
</feature>
<organism evidence="14">
    <name type="scientific">Tetraselmis sp. GSL018</name>
    <dbReference type="NCBI Taxonomy" id="582737"/>
    <lineage>
        <taxon>Eukaryota</taxon>
        <taxon>Viridiplantae</taxon>
        <taxon>Chlorophyta</taxon>
        <taxon>core chlorophytes</taxon>
        <taxon>Chlorodendrophyceae</taxon>
        <taxon>Chlorodendrales</taxon>
        <taxon>Chlorodendraceae</taxon>
        <taxon>Tetraselmis</taxon>
    </lineage>
</organism>
<feature type="compositionally biased region" description="Low complexity" evidence="11">
    <location>
        <begin position="56"/>
        <end position="67"/>
    </location>
</feature>
<dbReference type="InterPro" id="IPR001675">
    <property type="entry name" value="Glyco_trans_29"/>
</dbReference>
<comment type="subcellular location">
    <subcellularLocation>
        <location evidence="1">Golgi apparatus membrane</location>
        <topology evidence="1">Single-pass type II membrane protein</topology>
    </subcellularLocation>
</comment>
<keyword evidence="7 12" id="KW-1133">Transmembrane helix</keyword>
<evidence type="ECO:0000256" key="9">
    <source>
        <dbReference type="ARBA" id="ARBA00023136"/>
    </source>
</evidence>
<dbReference type="CDD" id="cd19952">
    <property type="entry name" value="GT29"/>
    <property type="match status" value="1"/>
</dbReference>
<keyword evidence="8" id="KW-0333">Golgi apparatus</keyword>
<accession>A0A061R3W1</accession>
<keyword evidence="5 12" id="KW-0812">Transmembrane</keyword>
<feature type="transmembrane region" description="Helical" evidence="12">
    <location>
        <begin position="24"/>
        <end position="42"/>
    </location>
</feature>
<keyword evidence="9 12" id="KW-0472">Membrane</keyword>
<name>A0A061R3W1_9CHLO</name>